<dbReference type="EMBL" id="CP046236">
    <property type="protein sequence ID" value="WFD48940.1"/>
    <property type="molecule type" value="Genomic_DNA"/>
</dbReference>
<dbReference type="SUPFAM" id="SSF53067">
    <property type="entry name" value="Actin-like ATPase domain"/>
    <property type="match status" value="2"/>
</dbReference>
<dbReference type="SMART" id="SM00268">
    <property type="entry name" value="ACTIN"/>
    <property type="match status" value="1"/>
</dbReference>
<evidence type="ECO:0000313" key="2">
    <source>
        <dbReference type="EMBL" id="WFD48940.1"/>
    </source>
</evidence>
<dbReference type="PANTHER" id="PTHR11937">
    <property type="entry name" value="ACTIN"/>
    <property type="match status" value="1"/>
</dbReference>
<comment type="similarity">
    <text evidence="1">Belongs to the actin family.</text>
</comment>
<dbReference type="InterPro" id="IPR004000">
    <property type="entry name" value="Actin"/>
</dbReference>
<reference evidence="2 3" key="1">
    <citation type="journal article" date="2020" name="Elife">
        <title>Loss of centromere function drives karyotype evolution in closely related Malassezia species.</title>
        <authorList>
            <person name="Sankaranarayanan S.R."/>
            <person name="Ianiri G."/>
            <person name="Coelho M.A."/>
            <person name="Reza M.H."/>
            <person name="Thimmappa B.C."/>
            <person name="Ganguly P."/>
            <person name="Vadnala R.N."/>
            <person name="Sun S."/>
            <person name="Siddharthan R."/>
            <person name="Tellgren-Roth C."/>
            <person name="Dawson T.L."/>
            <person name="Heitman J."/>
            <person name="Sanyal K."/>
        </authorList>
    </citation>
    <scope>NUCLEOTIDE SEQUENCE [LARGE SCALE GENOMIC DNA]</scope>
    <source>
        <strain evidence="2">CBS14141</strain>
    </source>
</reference>
<protein>
    <recommendedName>
        <fullName evidence="4">Actin-related protein 10</fullName>
    </recommendedName>
</protein>
<evidence type="ECO:0008006" key="4">
    <source>
        <dbReference type="Google" id="ProtNLM"/>
    </source>
</evidence>
<proteinExistence type="inferred from homology"/>
<dbReference type="Pfam" id="PF00022">
    <property type="entry name" value="Actin"/>
    <property type="match status" value="2"/>
</dbReference>
<dbReference type="Gene3D" id="3.90.640.10">
    <property type="entry name" value="Actin, Chain A, domain 4"/>
    <property type="match status" value="1"/>
</dbReference>
<organism evidence="2 3">
    <name type="scientific">Malassezia furfur</name>
    <name type="common">Pityriasis versicolor infection agent</name>
    <name type="synonym">Pityrosporum furfur</name>
    <dbReference type="NCBI Taxonomy" id="55194"/>
    <lineage>
        <taxon>Eukaryota</taxon>
        <taxon>Fungi</taxon>
        <taxon>Dikarya</taxon>
        <taxon>Basidiomycota</taxon>
        <taxon>Ustilaginomycotina</taxon>
        <taxon>Malasseziomycetes</taxon>
        <taxon>Malasseziales</taxon>
        <taxon>Malasseziaceae</taxon>
        <taxon>Malassezia</taxon>
    </lineage>
</organism>
<dbReference type="Gene3D" id="3.30.420.40">
    <property type="match status" value="2"/>
</dbReference>
<sequence>MRAEHPRQLQERHRDLVRCLVHIVRTIYQEHLVCDATAHNVLLVHGPLWVEAVQDALCGVLLGNLGVPRVSFIDTHTLALLAFGRNTGLVVDCGYWETVVMPVYAGRPLRSCLVSTPRAGRRLAACVEALMRAYAACDGAPLDDVPAPVVERIVTEALLVGPAPTASCDAVWPIDAEAMHAAYSHSDAADWELHTNAGCVRVPGWIRTAACEALLERGDEDEAGIVECARECIARLPIDVRREVLDAILLTGGTAMLPGLAARFEAQLHDAVAASRASPGKQPAMPRVPMQVLNAQAPGAVRMPPIPPNVLAWTGASLAASVGASGAEQISRTAWRVAS</sequence>
<name>A0ABY8ETM0_MALFU</name>
<dbReference type="Proteomes" id="UP000818624">
    <property type="component" value="Chromosome 3"/>
</dbReference>
<gene>
    <name evidence="2" type="ORF">GLX27_003613</name>
</gene>
<dbReference type="InterPro" id="IPR043129">
    <property type="entry name" value="ATPase_NBD"/>
</dbReference>
<accession>A0ABY8ETM0</accession>
<evidence type="ECO:0000256" key="1">
    <source>
        <dbReference type="RuleBase" id="RU000487"/>
    </source>
</evidence>
<evidence type="ECO:0000313" key="3">
    <source>
        <dbReference type="Proteomes" id="UP000818624"/>
    </source>
</evidence>
<keyword evidence="3" id="KW-1185">Reference proteome</keyword>